<dbReference type="CDD" id="cd06170">
    <property type="entry name" value="LuxR_C_like"/>
    <property type="match status" value="1"/>
</dbReference>
<dbReference type="PROSITE" id="PS50043">
    <property type="entry name" value="HTH_LUXR_2"/>
    <property type="match status" value="1"/>
</dbReference>
<dbReference type="Pfam" id="PF00196">
    <property type="entry name" value="GerE"/>
    <property type="match status" value="1"/>
</dbReference>
<dbReference type="InterPro" id="IPR016032">
    <property type="entry name" value="Sig_transdc_resp-reg_C-effctor"/>
</dbReference>
<evidence type="ECO:0000256" key="2">
    <source>
        <dbReference type="ARBA" id="ARBA00023125"/>
    </source>
</evidence>
<comment type="caution">
    <text evidence="5">The sequence shown here is derived from an EMBL/GenBank/DDBJ whole genome shotgun (WGS) entry which is preliminary data.</text>
</comment>
<evidence type="ECO:0000259" key="3">
    <source>
        <dbReference type="PROSITE" id="PS50043"/>
    </source>
</evidence>
<keyword evidence="2" id="KW-0238">DNA-binding</keyword>
<organism evidence="5">
    <name type="scientific">marine sediment metagenome</name>
    <dbReference type="NCBI Taxonomy" id="412755"/>
    <lineage>
        <taxon>unclassified sequences</taxon>
        <taxon>metagenomes</taxon>
        <taxon>ecological metagenomes</taxon>
    </lineage>
</organism>
<dbReference type="GO" id="GO:0006355">
    <property type="term" value="P:regulation of DNA-templated transcription"/>
    <property type="evidence" value="ECO:0007669"/>
    <property type="project" value="InterPro"/>
</dbReference>
<evidence type="ECO:0000313" key="5">
    <source>
        <dbReference type="EMBL" id="KKN96032.1"/>
    </source>
</evidence>
<proteinExistence type="predicted"/>
<dbReference type="InterPro" id="IPR000792">
    <property type="entry name" value="Tscrpt_reg_LuxR_C"/>
</dbReference>
<dbReference type="SUPFAM" id="SSF46894">
    <property type="entry name" value="C-terminal effector domain of the bipartite response regulators"/>
    <property type="match status" value="1"/>
</dbReference>
<evidence type="ECO:0000256" key="1">
    <source>
        <dbReference type="ARBA" id="ARBA00022553"/>
    </source>
</evidence>
<reference evidence="5" key="1">
    <citation type="journal article" date="2015" name="Nature">
        <title>Complex archaea that bridge the gap between prokaryotes and eukaryotes.</title>
        <authorList>
            <person name="Spang A."/>
            <person name="Saw J.H."/>
            <person name="Jorgensen S.L."/>
            <person name="Zaremba-Niedzwiedzka K."/>
            <person name="Martijn J."/>
            <person name="Lind A.E."/>
            <person name="van Eijk R."/>
            <person name="Schleper C."/>
            <person name="Guy L."/>
            <person name="Ettema T.J."/>
        </authorList>
    </citation>
    <scope>NUCLEOTIDE SEQUENCE</scope>
</reference>
<dbReference type="InterPro" id="IPR011006">
    <property type="entry name" value="CheY-like_superfamily"/>
</dbReference>
<dbReference type="AlphaFoldDB" id="A0A0F9V8H2"/>
<dbReference type="Pfam" id="PF00072">
    <property type="entry name" value="Response_reg"/>
    <property type="match status" value="1"/>
</dbReference>
<dbReference type="PROSITE" id="PS50110">
    <property type="entry name" value="RESPONSE_REGULATORY"/>
    <property type="match status" value="1"/>
</dbReference>
<gene>
    <name evidence="5" type="ORF">LCGC14_0172680</name>
</gene>
<protein>
    <submittedName>
        <fullName evidence="5">Uncharacterized protein</fullName>
    </submittedName>
</protein>
<dbReference type="InterPro" id="IPR051015">
    <property type="entry name" value="EvgA-like"/>
</dbReference>
<sequence length="215" mass="23527">MPILTLPPDTRLLLIDDHQIYLDGLSLTLANLCENVTLDLARNASEAEQLVRQHTFDLILLDLQLPDCSGLALLQKLREIDSLVPIAMLTASTSPSDMDAALQLGAAGFISKTADGQMLLDAATRLLFGEQVVISAENQPLDRVSNAKELGVTPRQLEILDLLAEGLPNKVICMRLTLSEDTVKTHLKALFSTLCCHNRTECVNNARRLGLISFQ</sequence>
<dbReference type="SUPFAM" id="SSF52172">
    <property type="entry name" value="CheY-like"/>
    <property type="match status" value="1"/>
</dbReference>
<dbReference type="EMBL" id="LAZR01000067">
    <property type="protein sequence ID" value="KKN96032.1"/>
    <property type="molecule type" value="Genomic_DNA"/>
</dbReference>
<feature type="domain" description="Response regulatory" evidence="4">
    <location>
        <begin position="11"/>
        <end position="127"/>
    </location>
</feature>
<evidence type="ECO:0000259" key="4">
    <source>
        <dbReference type="PROSITE" id="PS50110"/>
    </source>
</evidence>
<dbReference type="SMART" id="SM00421">
    <property type="entry name" value="HTH_LUXR"/>
    <property type="match status" value="1"/>
</dbReference>
<accession>A0A0F9V8H2</accession>
<dbReference type="InterPro" id="IPR001789">
    <property type="entry name" value="Sig_transdc_resp-reg_receiver"/>
</dbReference>
<name>A0A0F9V8H2_9ZZZZ</name>
<feature type="domain" description="HTH luxR-type" evidence="3">
    <location>
        <begin position="145"/>
        <end position="210"/>
    </location>
</feature>
<keyword evidence="1" id="KW-0597">Phosphoprotein</keyword>
<dbReference type="CDD" id="cd17535">
    <property type="entry name" value="REC_NarL-like"/>
    <property type="match status" value="1"/>
</dbReference>
<dbReference type="InterPro" id="IPR058245">
    <property type="entry name" value="NreC/VraR/RcsB-like_REC"/>
</dbReference>
<dbReference type="PANTHER" id="PTHR45566:SF1">
    <property type="entry name" value="HTH-TYPE TRANSCRIPTIONAL REGULATOR YHJB-RELATED"/>
    <property type="match status" value="1"/>
</dbReference>
<dbReference type="InterPro" id="IPR036388">
    <property type="entry name" value="WH-like_DNA-bd_sf"/>
</dbReference>
<dbReference type="GO" id="GO:0000160">
    <property type="term" value="P:phosphorelay signal transduction system"/>
    <property type="evidence" value="ECO:0007669"/>
    <property type="project" value="InterPro"/>
</dbReference>
<dbReference type="GO" id="GO:0003677">
    <property type="term" value="F:DNA binding"/>
    <property type="evidence" value="ECO:0007669"/>
    <property type="project" value="UniProtKB-KW"/>
</dbReference>
<dbReference type="Gene3D" id="3.40.50.2300">
    <property type="match status" value="1"/>
</dbReference>
<dbReference type="PRINTS" id="PR00038">
    <property type="entry name" value="HTHLUXR"/>
</dbReference>
<dbReference type="PANTHER" id="PTHR45566">
    <property type="entry name" value="HTH-TYPE TRANSCRIPTIONAL REGULATOR YHJB-RELATED"/>
    <property type="match status" value="1"/>
</dbReference>
<dbReference type="SMART" id="SM00448">
    <property type="entry name" value="REC"/>
    <property type="match status" value="1"/>
</dbReference>
<dbReference type="Gene3D" id="1.10.10.10">
    <property type="entry name" value="Winged helix-like DNA-binding domain superfamily/Winged helix DNA-binding domain"/>
    <property type="match status" value="1"/>
</dbReference>